<dbReference type="Pfam" id="PF02775">
    <property type="entry name" value="TPP_enzyme_C"/>
    <property type="match status" value="1"/>
</dbReference>
<name>A0A9P4T4L4_CURKU</name>
<feature type="binding site" evidence="11">
    <location>
        <position position="478"/>
    </location>
    <ligand>
        <name>Mg(2+)</name>
        <dbReference type="ChEBI" id="CHEBI:18420"/>
    </ligand>
</feature>
<evidence type="ECO:0000313" key="16">
    <source>
        <dbReference type="EMBL" id="KAF2993889.1"/>
    </source>
</evidence>
<organism evidence="16 17">
    <name type="scientific">Curvularia kusanoi</name>
    <name type="common">Cochliobolus kusanoi</name>
    <dbReference type="NCBI Taxonomy" id="90978"/>
    <lineage>
        <taxon>Eukaryota</taxon>
        <taxon>Fungi</taxon>
        <taxon>Dikarya</taxon>
        <taxon>Ascomycota</taxon>
        <taxon>Pezizomycotina</taxon>
        <taxon>Dothideomycetes</taxon>
        <taxon>Pleosporomycetidae</taxon>
        <taxon>Pleosporales</taxon>
        <taxon>Pleosporineae</taxon>
        <taxon>Pleosporaceae</taxon>
        <taxon>Curvularia</taxon>
    </lineage>
</organism>
<proteinExistence type="inferred from homology"/>
<keyword evidence="6 11" id="KW-0479">Metal-binding</keyword>
<dbReference type="Pfam" id="PF02776">
    <property type="entry name" value="TPP_enzyme_N"/>
    <property type="match status" value="1"/>
</dbReference>
<dbReference type="EC" id="4.1.1.1" evidence="4"/>
<evidence type="ECO:0000259" key="15">
    <source>
        <dbReference type="Pfam" id="PF02776"/>
    </source>
</evidence>
<keyword evidence="7" id="KW-0210">Decarboxylase</keyword>
<feature type="domain" description="Thiamine pyrophosphate enzyme N-terminal TPP-binding" evidence="15">
    <location>
        <begin position="17"/>
        <end position="125"/>
    </location>
</feature>
<dbReference type="SUPFAM" id="SSF52467">
    <property type="entry name" value="DHS-like NAD/FAD-binding domain"/>
    <property type="match status" value="1"/>
</dbReference>
<keyword evidence="17" id="KW-1185">Reference proteome</keyword>
<dbReference type="InterPro" id="IPR012000">
    <property type="entry name" value="Thiamin_PyroP_enz_cen_dom"/>
</dbReference>
<dbReference type="PANTHER" id="PTHR43452">
    <property type="entry name" value="PYRUVATE DECARBOXYLASE"/>
    <property type="match status" value="1"/>
</dbReference>
<evidence type="ECO:0000259" key="13">
    <source>
        <dbReference type="Pfam" id="PF00205"/>
    </source>
</evidence>
<evidence type="ECO:0000259" key="14">
    <source>
        <dbReference type="Pfam" id="PF02775"/>
    </source>
</evidence>
<dbReference type="PIRSF" id="PIRSF036565">
    <property type="entry name" value="Pyruvt_ip_decrb"/>
    <property type="match status" value="1"/>
</dbReference>
<dbReference type="GO" id="GO:0000949">
    <property type="term" value="P:aromatic amino acid family catabolic process to alcohol via Ehrlich pathway"/>
    <property type="evidence" value="ECO:0007669"/>
    <property type="project" value="TreeGrafter"/>
</dbReference>
<dbReference type="InterPro" id="IPR029061">
    <property type="entry name" value="THDP-binding"/>
</dbReference>
<keyword evidence="10" id="KW-0456">Lyase</keyword>
<feature type="binding site" evidence="11">
    <location>
        <position position="505"/>
    </location>
    <ligand>
        <name>Mg(2+)</name>
        <dbReference type="ChEBI" id="CHEBI:18420"/>
    </ligand>
</feature>
<dbReference type="CDD" id="cd07038">
    <property type="entry name" value="TPP_PYR_PDC_IPDC_like"/>
    <property type="match status" value="1"/>
</dbReference>
<comment type="cofactor">
    <cofactor evidence="11">
        <name>Mg(2+)</name>
        <dbReference type="ChEBI" id="CHEBI:18420"/>
    </cofactor>
    <text evidence="11">Binds 1 Mg(2+) per subunit.</text>
</comment>
<evidence type="ECO:0000256" key="11">
    <source>
        <dbReference type="PIRSR" id="PIRSR036565-2"/>
    </source>
</evidence>
<gene>
    <name evidence="16" type="ORF">E8E13_002358</name>
</gene>
<evidence type="ECO:0000313" key="17">
    <source>
        <dbReference type="Proteomes" id="UP000801428"/>
    </source>
</evidence>
<dbReference type="AlphaFoldDB" id="A0A9P4T4L4"/>
<dbReference type="InterPro" id="IPR012001">
    <property type="entry name" value="Thiamin_PyroP_enz_TPP-bd_dom"/>
</dbReference>
<comment type="similarity">
    <text evidence="3 12">Belongs to the TPP enzyme family.</text>
</comment>
<evidence type="ECO:0000256" key="9">
    <source>
        <dbReference type="ARBA" id="ARBA00023052"/>
    </source>
</evidence>
<dbReference type="Gene3D" id="3.40.50.970">
    <property type="match status" value="2"/>
</dbReference>
<dbReference type="PANTHER" id="PTHR43452:SF11">
    <property type="entry name" value="PYRUVATE DECARBOXYLASE"/>
    <property type="match status" value="1"/>
</dbReference>
<feature type="binding site" evidence="11">
    <location>
        <position position="507"/>
    </location>
    <ligand>
        <name>Mg(2+)</name>
        <dbReference type="ChEBI" id="CHEBI:18420"/>
    </ligand>
</feature>
<comment type="cofactor">
    <cofactor evidence="2">
        <name>thiamine diphosphate</name>
        <dbReference type="ChEBI" id="CHEBI:58937"/>
    </cofactor>
</comment>
<dbReference type="Pfam" id="PF00205">
    <property type="entry name" value="TPP_enzyme_M"/>
    <property type="match status" value="1"/>
</dbReference>
<dbReference type="GO" id="GO:0000287">
    <property type="term" value="F:magnesium ion binding"/>
    <property type="evidence" value="ECO:0007669"/>
    <property type="project" value="InterPro"/>
</dbReference>
<feature type="domain" description="Thiamine pyrophosphate enzyme central" evidence="13">
    <location>
        <begin position="214"/>
        <end position="332"/>
    </location>
</feature>
<dbReference type="Proteomes" id="UP000801428">
    <property type="component" value="Unassembled WGS sequence"/>
</dbReference>
<protein>
    <recommendedName>
        <fullName evidence="5">Pyruvate decarboxylase</fullName>
        <ecNumber evidence="4">4.1.1.1</ecNumber>
    </recommendedName>
</protein>
<evidence type="ECO:0000256" key="3">
    <source>
        <dbReference type="ARBA" id="ARBA00007812"/>
    </source>
</evidence>
<dbReference type="FunFam" id="3.40.50.970:FF:000024">
    <property type="entry name" value="Pyruvate decarboxylase isozyme"/>
    <property type="match status" value="1"/>
</dbReference>
<dbReference type="CDD" id="cd02005">
    <property type="entry name" value="TPP_PDC_IPDC"/>
    <property type="match status" value="1"/>
</dbReference>
<dbReference type="OrthoDB" id="3970464at2759"/>
<keyword evidence="9 12" id="KW-0786">Thiamine pyrophosphate</keyword>
<dbReference type="GO" id="GO:0030976">
    <property type="term" value="F:thiamine pyrophosphate binding"/>
    <property type="evidence" value="ECO:0007669"/>
    <property type="project" value="InterPro"/>
</dbReference>
<reference evidence="16" key="1">
    <citation type="submission" date="2019-04" db="EMBL/GenBank/DDBJ databases">
        <title>Sequencing of skin fungus with MAO and IRED activity.</title>
        <authorList>
            <person name="Marsaioli A.J."/>
            <person name="Bonatto J.M.C."/>
            <person name="Reis Junior O."/>
        </authorList>
    </citation>
    <scope>NUCLEOTIDE SEQUENCE</scope>
    <source>
        <strain evidence="16">30M1</strain>
    </source>
</reference>
<evidence type="ECO:0000256" key="5">
    <source>
        <dbReference type="ARBA" id="ARBA00014422"/>
    </source>
</evidence>
<evidence type="ECO:0000256" key="4">
    <source>
        <dbReference type="ARBA" id="ARBA00013202"/>
    </source>
</evidence>
<dbReference type="SUPFAM" id="SSF52518">
    <property type="entry name" value="Thiamin diphosphate-binding fold (THDP-binding)"/>
    <property type="match status" value="2"/>
</dbReference>
<evidence type="ECO:0000256" key="1">
    <source>
        <dbReference type="ARBA" id="ARBA00001041"/>
    </source>
</evidence>
<dbReference type="InterPro" id="IPR012110">
    <property type="entry name" value="PDC/IPDC-like"/>
</dbReference>
<keyword evidence="8 11" id="KW-0460">Magnesium</keyword>
<evidence type="ECO:0000256" key="8">
    <source>
        <dbReference type="ARBA" id="ARBA00022842"/>
    </source>
</evidence>
<evidence type="ECO:0000256" key="10">
    <source>
        <dbReference type="ARBA" id="ARBA00023239"/>
    </source>
</evidence>
<dbReference type="InterPro" id="IPR047213">
    <property type="entry name" value="TPP_PYR_PDC_IPDC-like"/>
</dbReference>
<feature type="domain" description="Thiamine pyrophosphate enzyme TPP-binding" evidence="14">
    <location>
        <begin position="419"/>
        <end position="514"/>
    </location>
</feature>
<accession>A0A9P4T4L4</accession>
<dbReference type="GO" id="GO:0005634">
    <property type="term" value="C:nucleus"/>
    <property type="evidence" value="ECO:0007669"/>
    <property type="project" value="TreeGrafter"/>
</dbReference>
<evidence type="ECO:0000256" key="7">
    <source>
        <dbReference type="ARBA" id="ARBA00022793"/>
    </source>
</evidence>
<evidence type="ECO:0000256" key="12">
    <source>
        <dbReference type="RuleBase" id="RU362132"/>
    </source>
</evidence>
<dbReference type="FunFam" id="3.40.50.970:FF:000019">
    <property type="entry name" value="Pyruvate decarboxylase isozyme"/>
    <property type="match status" value="1"/>
</dbReference>
<dbReference type="GO" id="GO:0005829">
    <property type="term" value="C:cytosol"/>
    <property type="evidence" value="ECO:0007669"/>
    <property type="project" value="TreeGrafter"/>
</dbReference>
<evidence type="ECO:0000256" key="6">
    <source>
        <dbReference type="ARBA" id="ARBA00022723"/>
    </source>
</evidence>
<comment type="catalytic activity">
    <reaction evidence="1">
        <text>a 2-oxocarboxylate + H(+) = an aldehyde + CO2</text>
        <dbReference type="Rhea" id="RHEA:11628"/>
        <dbReference type="ChEBI" id="CHEBI:15378"/>
        <dbReference type="ChEBI" id="CHEBI:16526"/>
        <dbReference type="ChEBI" id="CHEBI:17478"/>
        <dbReference type="ChEBI" id="CHEBI:35179"/>
        <dbReference type="EC" id="4.1.1.1"/>
    </reaction>
</comment>
<comment type="caution">
    <text evidence="16">The sequence shown here is derived from an EMBL/GenBank/DDBJ whole genome shotgun (WGS) entry which is preliminary data.</text>
</comment>
<sequence>MSHAPSLDPAVHKKTIKLAEYLFTRLGQLGVGAVHGVPGDFNLELLDYVEPSGLSWVGNANELNAGYAADGYSRIRGIGALVTTFGVGELSAINAIAGAYAERAPVVHIVGTPDRETQDKRMPVHHTFNDGNFRRFGQMHAHVTVAQASLRDSLTAPQEIDRVLEQCLTHSRPVYIEVPVDVVNMQVLAERLTLHRIELPEIFATEHILDAVEVICQKLQTAKRPIILLDGECRALNITKDVQSFVEATKIPTWTTSMGRGLINESLPNFQGVYKGSFDLQSVQDFFKQADLVLIFGPHFSTTNSYALTAKPSSNVSIVVSDSEIDVAGKIYRDVPARLASHMLVRMFTETCEAAQYSTTDLEALPWHRTPSIPFSSVPKDEPISHSKLWDLFPTFIRSGDIVMGETGTSGYGVREMRTPPNVRVFAPVTWLSIGYMLPAAQGAALAQQTAQAKIDASIDGSTVRPAKDGRTILFIGDGSLQMTVQEISTIIRLNLNVIIIVLNNSGYTIERAIHGLHQSYNDVAAWRYLNAPSFFGAKEGTFTAQARTWGELESVLASKELSDGEGLRMVELFLDREDVPRGPLEWLMGKEKKRVEGLEAGKEVVP</sequence>
<evidence type="ECO:0000256" key="2">
    <source>
        <dbReference type="ARBA" id="ARBA00001964"/>
    </source>
</evidence>
<dbReference type="GO" id="GO:0004737">
    <property type="term" value="F:pyruvate decarboxylase activity"/>
    <property type="evidence" value="ECO:0007669"/>
    <property type="project" value="UniProtKB-EC"/>
</dbReference>
<dbReference type="InterPro" id="IPR011766">
    <property type="entry name" value="TPP_enzyme_TPP-bd"/>
</dbReference>
<dbReference type="EMBL" id="SWKU01000046">
    <property type="protein sequence ID" value="KAF2993889.1"/>
    <property type="molecule type" value="Genomic_DNA"/>
</dbReference>
<dbReference type="Gene3D" id="3.40.50.1220">
    <property type="entry name" value="TPP-binding domain"/>
    <property type="match status" value="1"/>
</dbReference>
<dbReference type="InterPro" id="IPR029035">
    <property type="entry name" value="DHS-like_NAD/FAD-binding_dom"/>
</dbReference>
<dbReference type="InterPro" id="IPR047214">
    <property type="entry name" value="TPP_PDC_IPDC"/>
</dbReference>